<gene>
    <name evidence="1" type="ORF">Scep_006974</name>
</gene>
<evidence type="ECO:0000313" key="2">
    <source>
        <dbReference type="Proteomes" id="UP001419268"/>
    </source>
</evidence>
<sequence length="67" mass="7855">MEFRVEPYDPDLESQLEKHLGKEDNYYMSIFIGWAHMNILFGTFCELDRFTIEGIIPIFVRGVLGVL</sequence>
<dbReference type="AlphaFoldDB" id="A0AAP0KBJ3"/>
<organism evidence="1 2">
    <name type="scientific">Stephania cephalantha</name>
    <dbReference type="NCBI Taxonomy" id="152367"/>
    <lineage>
        <taxon>Eukaryota</taxon>
        <taxon>Viridiplantae</taxon>
        <taxon>Streptophyta</taxon>
        <taxon>Embryophyta</taxon>
        <taxon>Tracheophyta</taxon>
        <taxon>Spermatophyta</taxon>
        <taxon>Magnoliopsida</taxon>
        <taxon>Ranunculales</taxon>
        <taxon>Menispermaceae</taxon>
        <taxon>Menispermoideae</taxon>
        <taxon>Cissampelideae</taxon>
        <taxon>Stephania</taxon>
    </lineage>
</organism>
<proteinExistence type="predicted"/>
<keyword evidence="2" id="KW-1185">Reference proteome</keyword>
<dbReference type="Proteomes" id="UP001419268">
    <property type="component" value="Unassembled WGS sequence"/>
</dbReference>
<reference evidence="1 2" key="1">
    <citation type="submission" date="2024-01" db="EMBL/GenBank/DDBJ databases">
        <title>Genome assemblies of Stephania.</title>
        <authorList>
            <person name="Yang L."/>
        </authorList>
    </citation>
    <scope>NUCLEOTIDE SEQUENCE [LARGE SCALE GENOMIC DNA]</scope>
    <source>
        <strain evidence="1">JXDWG</strain>
        <tissue evidence="1">Leaf</tissue>
    </source>
</reference>
<name>A0AAP0KBJ3_9MAGN</name>
<dbReference type="EMBL" id="JBBNAG010000003">
    <property type="protein sequence ID" value="KAK9148217.1"/>
    <property type="molecule type" value="Genomic_DNA"/>
</dbReference>
<protein>
    <submittedName>
        <fullName evidence="1">Uncharacterized protein</fullName>
    </submittedName>
</protein>
<accession>A0AAP0KBJ3</accession>
<comment type="caution">
    <text evidence="1">The sequence shown here is derived from an EMBL/GenBank/DDBJ whole genome shotgun (WGS) entry which is preliminary data.</text>
</comment>
<evidence type="ECO:0000313" key="1">
    <source>
        <dbReference type="EMBL" id="KAK9148217.1"/>
    </source>
</evidence>